<name>A0A1H5MUS2_9PSED</name>
<evidence type="ECO:0000256" key="3">
    <source>
        <dbReference type="ARBA" id="ARBA00012528"/>
    </source>
</evidence>
<evidence type="ECO:0000256" key="7">
    <source>
        <dbReference type="ARBA" id="ARBA00034247"/>
    </source>
</evidence>
<dbReference type="Gene3D" id="3.30.450.350">
    <property type="entry name" value="CHASE domain"/>
    <property type="match status" value="1"/>
</dbReference>
<dbReference type="GO" id="GO:0005886">
    <property type="term" value="C:plasma membrane"/>
    <property type="evidence" value="ECO:0007669"/>
    <property type="project" value="UniProtKB-SubCell"/>
</dbReference>
<evidence type="ECO:0000256" key="9">
    <source>
        <dbReference type="SAM" id="Phobius"/>
    </source>
</evidence>
<evidence type="ECO:0000256" key="2">
    <source>
        <dbReference type="ARBA" id="ARBA00004533"/>
    </source>
</evidence>
<dbReference type="Pfam" id="PF08447">
    <property type="entry name" value="PAS_3"/>
    <property type="match status" value="1"/>
</dbReference>
<gene>
    <name evidence="15" type="ORF">C9383_27170</name>
    <name evidence="14" type="ORF">F7R03_18190</name>
    <name evidence="16" type="ORF">SAMN04490198_3614</name>
</gene>
<dbReference type="EMBL" id="PYWX01000090">
    <property type="protein sequence ID" value="PTC21752.1"/>
    <property type="molecule type" value="Genomic_DNA"/>
</dbReference>
<dbReference type="SMART" id="SM01079">
    <property type="entry name" value="CHASE"/>
    <property type="match status" value="1"/>
</dbReference>
<dbReference type="Gene3D" id="3.30.450.20">
    <property type="entry name" value="PAS domain"/>
    <property type="match status" value="2"/>
</dbReference>
<dbReference type="InterPro" id="IPR000160">
    <property type="entry name" value="GGDEF_dom"/>
</dbReference>
<comment type="cofactor">
    <cofactor evidence="1">
        <name>Mg(2+)</name>
        <dbReference type="ChEBI" id="CHEBI:18420"/>
    </cofactor>
</comment>
<keyword evidence="6 9" id="KW-0472">Membrane</keyword>
<dbReference type="NCBIfam" id="TIGR00229">
    <property type="entry name" value="sensory_box"/>
    <property type="match status" value="1"/>
</dbReference>
<dbReference type="InterPro" id="IPR000014">
    <property type="entry name" value="PAS"/>
</dbReference>
<dbReference type="Pfam" id="PF00989">
    <property type="entry name" value="PAS"/>
    <property type="match status" value="1"/>
</dbReference>
<dbReference type="GO" id="GO:0006355">
    <property type="term" value="P:regulation of DNA-templated transcription"/>
    <property type="evidence" value="ECO:0007669"/>
    <property type="project" value="InterPro"/>
</dbReference>
<dbReference type="InterPro" id="IPR013767">
    <property type="entry name" value="PAS_fold"/>
</dbReference>
<dbReference type="PANTHER" id="PTHR45138">
    <property type="entry name" value="REGULATORY COMPONENTS OF SENSORY TRANSDUCTION SYSTEM"/>
    <property type="match status" value="1"/>
</dbReference>
<dbReference type="InterPro" id="IPR006189">
    <property type="entry name" value="CHASE_dom"/>
</dbReference>
<keyword evidence="4 9" id="KW-0812">Transmembrane</keyword>
<keyword evidence="5 9" id="KW-1133">Transmembrane helix</keyword>
<feature type="domain" description="PAS" evidence="10">
    <location>
        <begin position="359"/>
        <end position="431"/>
    </location>
</feature>
<dbReference type="InterPro" id="IPR042240">
    <property type="entry name" value="CHASE_sf"/>
</dbReference>
<dbReference type="PROSITE" id="PS50839">
    <property type="entry name" value="CHASE"/>
    <property type="match status" value="1"/>
</dbReference>
<reference evidence="14 19" key="3">
    <citation type="submission" date="2019-09" db="EMBL/GenBank/DDBJ databases">
        <title>Draft genome sequences of 48 bacterial type strains from the CCUG.</title>
        <authorList>
            <person name="Tunovic T."/>
            <person name="Pineiro-Iglesias B."/>
            <person name="Unosson C."/>
            <person name="Inganas E."/>
            <person name="Ohlen M."/>
            <person name="Cardew S."/>
            <person name="Jensie-Markopoulos S."/>
            <person name="Salva-Serra F."/>
            <person name="Jaen-Luchoro D."/>
            <person name="Karlsson R."/>
            <person name="Svensson-Stadler L."/>
            <person name="Chun J."/>
            <person name="Moore E."/>
        </authorList>
    </citation>
    <scope>NUCLEOTIDE SEQUENCE [LARGE SCALE GENOMIC DNA]</scope>
    <source>
        <strain evidence="14 19">CCUG 51524</strain>
    </source>
</reference>
<dbReference type="NCBIfam" id="TIGR00254">
    <property type="entry name" value="GGDEF"/>
    <property type="match status" value="1"/>
</dbReference>
<dbReference type="AlphaFoldDB" id="A0A1H5MUS2"/>
<evidence type="ECO:0000313" key="15">
    <source>
        <dbReference type="EMBL" id="PTC21752.1"/>
    </source>
</evidence>
<evidence type="ECO:0000259" key="10">
    <source>
        <dbReference type="PROSITE" id="PS50112"/>
    </source>
</evidence>
<dbReference type="InterPro" id="IPR035965">
    <property type="entry name" value="PAS-like_dom_sf"/>
</dbReference>
<evidence type="ECO:0000313" key="18">
    <source>
        <dbReference type="Proteomes" id="UP000240476"/>
    </source>
</evidence>
<dbReference type="CDD" id="cd01949">
    <property type="entry name" value="GGDEF"/>
    <property type="match status" value="1"/>
</dbReference>
<dbReference type="CDD" id="cd00130">
    <property type="entry name" value="PAS"/>
    <property type="match status" value="2"/>
</dbReference>
<evidence type="ECO:0000256" key="1">
    <source>
        <dbReference type="ARBA" id="ARBA00001946"/>
    </source>
</evidence>
<evidence type="ECO:0000313" key="14">
    <source>
        <dbReference type="EMBL" id="KAB0565397.1"/>
    </source>
</evidence>
<evidence type="ECO:0000256" key="8">
    <source>
        <dbReference type="SAM" id="MobiDB-lite"/>
    </source>
</evidence>
<feature type="region of interest" description="Disordered" evidence="8">
    <location>
        <begin position="793"/>
        <end position="812"/>
    </location>
</feature>
<sequence length="812" mass="90812">MPLPAARPKILGFISEQASAWLVALVVLLAGCALTAVVAWAAADLYQQQVRQRFQLLVNERSTRIQERFEDQEQRLGSLRRFFINSADVSREEFDGFAQPLLLHTRAYAWAPRIFREQRAPFEQEISRQRGSPFVIRELNAAGNLAAAPERDEYVPVLYSQTQSLLGSPLGFDLLAQPLRRSVLERAQKSRKPAVSQPMQLVGVEPAYAAGVLLVSPVSKTPDAEPYGFVMAVISMRQLVAEGLPKSTRDNLVMQIVDTSDDQERVLYASSNSVGDSGLAAARRITLGDHVYILSLRASKVFDQANHSSMSMILTMGVLLSLLLSALLYVLVSQRQRALKLVEQRTVQLRLREQELRGAHGQLRSVLNAATQVAIIATDLRGVINTFNAGAEQMLGFKAEQVLGQLSLDSLHLPSELEARAVHLSAALGKRIAPCQAMLVESPDSQHEAREWTLRREDGSHLTANMLPTVLLDEHGLWIGHLAIYRDVTEQKRAYEALAARDRLLKKLSAHVPGGIFQFTVEPQDRWRFIYASDGMRDIYEIEPGVLQQDASSVLERIHPLDVERVRNSIRLSALQLSHWREEYRVQLPHRGLRWIRGEATPEELPGGGTLWHGYVSDISDLKRVEEELRTLSITDALTGIHNRRYFQDRVKAEMIRLNRTCGALSLIMFDIDHFKRINDQYGHGVGDGVLQELCKRVLQRLRRSDVFCRLGGEEFVVLCPNTDGDQAYSLAMALWESLRCTPMETVGIVTASFGVANWRVDEGVDGLLLRADSAVYVAKQAGRDRVEMCGRGGAPSRLNRESGESAKIWGD</sequence>
<proteinExistence type="predicted"/>
<dbReference type="Proteomes" id="UP000199129">
    <property type="component" value="Unassembled WGS sequence"/>
</dbReference>
<dbReference type="InterPro" id="IPR000700">
    <property type="entry name" value="PAS-assoc_C"/>
</dbReference>
<dbReference type="PROSITE" id="PS50113">
    <property type="entry name" value="PAC"/>
    <property type="match status" value="1"/>
</dbReference>
<feature type="compositionally biased region" description="Basic and acidic residues" evidence="8">
    <location>
        <begin position="799"/>
        <end position="812"/>
    </location>
</feature>
<feature type="domain" description="PAC" evidence="11">
    <location>
        <begin position="448"/>
        <end position="500"/>
    </location>
</feature>
<feature type="domain" description="GGDEF" evidence="13">
    <location>
        <begin position="663"/>
        <end position="792"/>
    </location>
</feature>
<dbReference type="Proteomes" id="UP000423257">
    <property type="component" value="Unassembled WGS sequence"/>
</dbReference>
<dbReference type="GO" id="GO:0007165">
    <property type="term" value="P:signal transduction"/>
    <property type="evidence" value="ECO:0007669"/>
    <property type="project" value="UniProtKB-ARBA"/>
</dbReference>
<reference evidence="15 18" key="2">
    <citation type="submission" date="2018-03" db="EMBL/GenBank/DDBJ databases">
        <title>Draft genome sequence of the type strain of Pseudomonas palleroniana LMG 23076, isolated from rice in Cameroon.</title>
        <authorList>
            <person name="Tambong J.T."/>
        </authorList>
    </citation>
    <scope>NUCLEOTIDE SEQUENCE [LARGE SCALE GENOMIC DNA]</scope>
    <source>
        <strain evidence="15 18">LMG 23076</strain>
    </source>
</reference>
<comment type="subcellular location">
    <subcellularLocation>
        <location evidence="2">Cell inner membrane</location>
    </subcellularLocation>
</comment>
<dbReference type="EMBL" id="VZPQ01000011">
    <property type="protein sequence ID" value="KAB0565397.1"/>
    <property type="molecule type" value="Genomic_DNA"/>
</dbReference>
<dbReference type="PANTHER" id="PTHR45138:SF9">
    <property type="entry name" value="DIGUANYLATE CYCLASE DGCM-RELATED"/>
    <property type="match status" value="1"/>
</dbReference>
<dbReference type="PROSITE" id="PS50112">
    <property type="entry name" value="PAS"/>
    <property type="match status" value="1"/>
</dbReference>
<evidence type="ECO:0000256" key="5">
    <source>
        <dbReference type="ARBA" id="ARBA00022989"/>
    </source>
</evidence>
<dbReference type="Proteomes" id="UP000240476">
    <property type="component" value="Unassembled WGS sequence"/>
</dbReference>
<dbReference type="Pfam" id="PF00990">
    <property type="entry name" value="GGDEF"/>
    <property type="match status" value="1"/>
</dbReference>
<comment type="catalytic activity">
    <reaction evidence="7">
        <text>2 GTP = 3',3'-c-di-GMP + 2 diphosphate</text>
        <dbReference type="Rhea" id="RHEA:24898"/>
        <dbReference type="ChEBI" id="CHEBI:33019"/>
        <dbReference type="ChEBI" id="CHEBI:37565"/>
        <dbReference type="ChEBI" id="CHEBI:58805"/>
        <dbReference type="EC" id="2.7.7.65"/>
    </reaction>
</comment>
<dbReference type="SUPFAM" id="SSF55785">
    <property type="entry name" value="PYP-like sensor domain (PAS domain)"/>
    <property type="match status" value="2"/>
</dbReference>
<evidence type="ECO:0000259" key="11">
    <source>
        <dbReference type="PROSITE" id="PS50113"/>
    </source>
</evidence>
<reference evidence="16 17" key="1">
    <citation type="submission" date="2016-10" db="EMBL/GenBank/DDBJ databases">
        <authorList>
            <person name="de Groot N.N."/>
        </authorList>
    </citation>
    <scope>NUCLEOTIDE SEQUENCE [LARGE SCALE GENOMIC DNA]</scope>
    <source>
        <strain evidence="16 17">BS3265</strain>
    </source>
</reference>
<dbReference type="Pfam" id="PF03924">
    <property type="entry name" value="CHASE"/>
    <property type="match status" value="1"/>
</dbReference>
<dbReference type="EC" id="2.7.7.65" evidence="3"/>
<dbReference type="EMBL" id="FNUA01000002">
    <property type="protein sequence ID" value="SEE93084.1"/>
    <property type="molecule type" value="Genomic_DNA"/>
</dbReference>
<dbReference type="FunFam" id="3.30.70.270:FF:000001">
    <property type="entry name" value="Diguanylate cyclase domain protein"/>
    <property type="match status" value="1"/>
</dbReference>
<dbReference type="Gene3D" id="3.30.70.270">
    <property type="match status" value="1"/>
</dbReference>
<evidence type="ECO:0000313" key="19">
    <source>
        <dbReference type="Proteomes" id="UP000423257"/>
    </source>
</evidence>
<feature type="domain" description="CHASE" evidence="12">
    <location>
        <begin position="85"/>
        <end position="276"/>
    </location>
</feature>
<keyword evidence="18" id="KW-1185">Reference proteome</keyword>
<dbReference type="InterPro" id="IPR050469">
    <property type="entry name" value="Diguanylate_Cyclase"/>
</dbReference>
<dbReference type="SMART" id="SM00267">
    <property type="entry name" value="GGDEF"/>
    <property type="match status" value="1"/>
</dbReference>
<dbReference type="SUPFAM" id="SSF55073">
    <property type="entry name" value="Nucleotide cyclase"/>
    <property type="match status" value="1"/>
</dbReference>
<evidence type="ECO:0000313" key="17">
    <source>
        <dbReference type="Proteomes" id="UP000199129"/>
    </source>
</evidence>
<dbReference type="SMART" id="SM00091">
    <property type="entry name" value="PAS"/>
    <property type="match status" value="2"/>
</dbReference>
<dbReference type="GO" id="GO:0052621">
    <property type="term" value="F:diguanylate cyclase activity"/>
    <property type="evidence" value="ECO:0007669"/>
    <property type="project" value="UniProtKB-EC"/>
</dbReference>
<dbReference type="InterPro" id="IPR029787">
    <property type="entry name" value="Nucleotide_cyclase"/>
</dbReference>
<protein>
    <recommendedName>
        <fullName evidence="3">diguanylate cyclase</fullName>
        <ecNumber evidence="3">2.7.7.65</ecNumber>
    </recommendedName>
</protein>
<dbReference type="PROSITE" id="PS50887">
    <property type="entry name" value="GGDEF"/>
    <property type="match status" value="1"/>
</dbReference>
<organism evidence="16 17">
    <name type="scientific">Pseudomonas palleroniana</name>
    <dbReference type="NCBI Taxonomy" id="191390"/>
    <lineage>
        <taxon>Bacteria</taxon>
        <taxon>Pseudomonadati</taxon>
        <taxon>Pseudomonadota</taxon>
        <taxon>Gammaproteobacteria</taxon>
        <taxon>Pseudomonadales</taxon>
        <taxon>Pseudomonadaceae</taxon>
        <taxon>Pseudomonas</taxon>
    </lineage>
</organism>
<evidence type="ECO:0000313" key="16">
    <source>
        <dbReference type="EMBL" id="SEE93084.1"/>
    </source>
</evidence>
<evidence type="ECO:0000256" key="6">
    <source>
        <dbReference type="ARBA" id="ARBA00023136"/>
    </source>
</evidence>
<feature type="transmembrane region" description="Helical" evidence="9">
    <location>
        <begin position="312"/>
        <end position="332"/>
    </location>
</feature>
<evidence type="ECO:0000256" key="4">
    <source>
        <dbReference type="ARBA" id="ARBA00022692"/>
    </source>
</evidence>
<evidence type="ECO:0000259" key="12">
    <source>
        <dbReference type="PROSITE" id="PS50839"/>
    </source>
</evidence>
<evidence type="ECO:0000259" key="13">
    <source>
        <dbReference type="PROSITE" id="PS50887"/>
    </source>
</evidence>
<dbReference type="PROSITE" id="PS51257">
    <property type="entry name" value="PROKAR_LIPOPROTEIN"/>
    <property type="match status" value="1"/>
</dbReference>
<dbReference type="InterPro" id="IPR013655">
    <property type="entry name" value="PAS_fold_3"/>
</dbReference>
<accession>A0A1H5MUS2</accession>
<feature type="transmembrane region" description="Helical" evidence="9">
    <location>
        <begin position="20"/>
        <end position="43"/>
    </location>
</feature>
<dbReference type="RefSeq" id="WP_090369308.1">
    <property type="nucleotide sequence ID" value="NZ_FNUA01000002.1"/>
</dbReference>
<dbReference type="InterPro" id="IPR043128">
    <property type="entry name" value="Rev_trsase/Diguanyl_cyclase"/>
</dbReference>